<dbReference type="PANTHER" id="PTHR11780">
    <property type="entry name" value="NADH-UBIQUINONE OXIDOREDUCTASE FLAVOPROTEIN 1 NDUFV1"/>
    <property type="match status" value="1"/>
</dbReference>
<feature type="domain" description="NADH-ubiquinone oxidoreductase 51kDa subunit iron-sulphur binding" evidence="5">
    <location>
        <begin position="8"/>
        <end position="53"/>
    </location>
</feature>
<dbReference type="RefSeq" id="WP_395578014.1">
    <property type="nucleotide sequence ID" value="NZ_JAVCQK010000752.1"/>
</dbReference>
<evidence type="ECO:0000313" key="7">
    <source>
        <dbReference type="Proteomes" id="UP001610657"/>
    </source>
</evidence>
<comment type="caution">
    <text evidence="6">The sequence shown here is derived from an EMBL/GenBank/DDBJ whole genome shotgun (WGS) entry which is preliminary data.</text>
</comment>
<dbReference type="InterPro" id="IPR050837">
    <property type="entry name" value="ComplexI_51kDa_subunit"/>
</dbReference>
<dbReference type="PROSITE" id="PS00645">
    <property type="entry name" value="COMPLEX1_51K_2"/>
    <property type="match status" value="1"/>
</dbReference>
<evidence type="ECO:0000256" key="1">
    <source>
        <dbReference type="ARBA" id="ARBA00001917"/>
    </source>
</evidence>
<dbReference type="InterPro" id="IPR001949">
    <property type="entry name" value="NADH-UbQ_OxRdtase_51kDa_CS"/>
</dbReference>
<evidence type="ECO:0000256" key="4">
    <source>
        <dbReference type="ARBA" id="ARBA00022643"/>
    </source>
</evidence>
<dbReference type="PANTHER" id="PTHR11780:SF10">
    <property type="entry name" value="NADH DEHYDROGENASE [UBIQUINONE] FLAVOPROTEIN 1, MITOCHONDRIAL"/>
    <property type="match status" value="1"/>
</dbReference>
<evidence type="ECO:0000313" key="6">
    <source>
        <dbReference type="EMBL" id="MFH7519344.1"/>
    </source>
</evidence>
<comment type="cofactor">
    <cofactor evidence="2">
        <name>[4Fe-4S] cluster</name>
        <dbReference type="ChEBI" id="CHEBI:49883"/>
    </cofactor>
</comment>
<keyword evidence="7" id="KW-1185">Reference proteome</keyword>
<dbReference type="Pfam" id="PF10589">
    <property type="entry name" value="NADH_4Fe-4S"/>
    <property type="match status" value="1"/>
</dbReference>
<keyword evidence="4" id="KW-0288">FMN</keyword>
<evidence type="ECO:0000259" key="5">
    <source>
        <dbReference type="SMART" id="SM00928"/>
    </source>
</evidence>
<evidence type="ECO:0000256" key="2">
    <source>
        <dbReference type="ARBA" id="ARBA00001966"/>
    </source>
</evidence>
<dbReference type="SUPFAM" id="SSF140490">
    <property type="entry name" value="Nqo1C-terminal domain-like"/>
    <property type="match status" value="1"/>
</dbReference>
<accession>A0ABW7NX64</accession>
<reference evidence="6 7" key="1">
    <citation type="submission" date="2023-08" db="EMBL/GenBank/DDBJ databases">
        <title>Genomic and mutational analysis of Pseudomonas syringae pv. tagetis EB037 pathogenicity on sunflower.</title>
        <authorList>
            <person name="Maul J.E."/>
        </authorList>
    </citation>
    <scope>NUCLEOTIDE SEQUENCE [LARGE SCALE GENOMIC DNA]</scope>
    <source>
        <strain evidence="6 7">EB037_T1</strain>
    </source>
</reference>
<evidence type="ECO:0000256" key="3">
    <source>
        <dbReference type="ARBA" id="ARBA00022630"/>
    </source>
</evidence>
<gene>
    <name evidence="6" type="ORF">RA271_30160</name>
</gene>
<feature type="non-terminal residue" evidence="6">
    <location>
        <position position="1"/>
    </location>
</feature>
<dbReference type="InterPro" id="IPR019575">
    <property type="entry name" value="Nuop51_4Fe4S-bd"/>
</dbReference>
<keyword evidence="3" id="KW-0285">Flavoprotein</keyword>
<organism evidence="6 7">
    <name type="scientific">Pseudomonas syringae pv. tagetis</name>
    <dbReference type="NCBI Taxonomy" id="129140"/>
    <lineage>
        <taxon>Bacteria</taxon>
        <taxon>Pseudomonadati</taxon>
        <taxon>Pseudomonadota</taxon>
        <taxon>Gammaproteobacteria</taxon>
        <taxon>Pseudomonadales</taxon>
        <taxon>Pseudomonadaceae</taxon>
        <taxon>Pseudomonas</taxon>
    </lineage>
</organism>
<dbReference type="InterPro" id="IPR037207">
    <property type="entry name" value="Nuop51_4Fe4S-bd_sf"/>
</dbReference>
<dbReference type="Gene3D" id="1.20.1440.230">
    <property type="entry name" value="NADH-ubiquinone oxidoreductase 51kDa subunit, iron-sulphur binding domain"/>
    <property type="match status" value="1"/>
</dbReference>
<dbReference type="SMART" id="SM00928">
    <property type="entry name" value="NADH_4Fe-4S"/>
    <property type="match status" value="1"/>
</dbReference>
<comment type="cofactor">
    <cofactor evidence="1">
        <name>FMN</name>
        <dbReference type="ChEBI" id="CHEBI:58210"/>
    </cofactor>
</comment>
<dbReference type="EMBL" id="JAVCQK010000752">
    <property type="protein sequence ID" value="MFH7519344.1"/>
    <property type="molecule type" value="Genomic_DNA"/>
</dbReference>
<protein>
    <submittedName>
        <fullName evidence="6">NADH-ubiquinone oxidoreductase-F iron-sulfur binding region domain-containing protein</fullName>
    </submittedName>
</protein>
<dbReference type="Proteomes" id="UP001610657">
    <property type="component" value="Unassembled WGS sequence"/>
</dbReference>
<sequence length="78" mass="8559">LDDSVCCVKFACRISQFFHKESCGQCTPCREGTGWMNRVLERIVAGKATMEDLHQLKAVAGQIEGHTICAFGEAAAWP</sequence>
<feature type="non-terminal residue" evidence="6">
    <location>
        <position position="78"/>
    </location>
</feature>
<name>A0ABW7NX64_9PSED</name>
<proteinExistence type="predicted"/>